<evidence type="ECO:0000313" key="1">
    <source>
        <dbReference type="EMBL" id="MBK1787205.1"/>
    </source>
</evidence>
<dbReference type="InterPro" id="IPR045010">
    <property type="entry name" value="MDR_fam"/>
</dbReference>
<dbReference type="GO" id="GO:0016628">
    <property type="term" value="F:oxidoreductase activity, acting on the CH-CH group of donors, NAD or NADP as acceptor"/>
    <property type="evidence" value="ECO:0007669"/>
    <property type="project" value="InterPro"/>
</dbReference>
<dbReference type="Gene3D" id="3.90.180.10">
    <property type="entry name" value="Medium-chain alcohol dehydrogenases, catalytic domain"/>
    <property type="match status" value="1"/>
</dbReference>
<dbReference type="SUPFAM" id="SSF51735">
    <property type="entry name" value="NAD(P)-binding Rossmann-fold domains"/>
    <property type="match status" value="1"/>
</dbReference>
<proteinExistence type="predicted"/>
<keyword evidence="2" id="KW-1185">Reference proteome</keyword>
<dbReference type="Proteomes" id="UP000635245">
    <property type="component" value="Unassembled WGS sequence"/>
</dbReference>
<accession>A0A934QVH9</accession>
<protein>
    <submittedName>
        <fullName evidence="1">Zinc-binding dehydrogenase</fullName>
    </submittedName>
</protein>
<evidence type="ECO:0000313" key="2">
    <source>
        <dbReference type="Proteomes" id="UP000635245"/>
    </source>
</evidence>
<comment type="caution">
    <text evidence="1">The sequence shown here is derived from an EMBL/GenBank/DDBJ whole genome shotgun (WGS) entry which is preliminary data.</text>
</comment>
<dbReference type="Pfam" id="PF13602">
    <property type="entry name" value="ADH_zinc_N_2"/>
    <property type="match status" value="1"/>
</dbReference>
<dbReference type="RefSeq" id="WP_200321578.1">
    <property type="nucleotide sequence ID" value="NZ_JAENJH010000006.1"/>
</dbReference>
<reference evidence="1" key="1">
    <citation type="submission" date="2020-12" db="EMBL/GenBank/DDBJ databases">
        <title>Prauserella sp. ASG 168, a novel actinomycete isolated from cave rock.</title>
        <authorList>
            <person name="Suriyachadkun C."/>
        </authorList>
    </citation>
    <scope>NUCLEOTIDE SEQUENCE</scope>
    <source>
        <strain evidence="1">ASG 168</strain>
    </source>
</reference>
<dbReference type="InterPro" id="IPR036291">
    <property type="entry name" value="NAD(P)-bd_dom_sf"/>
</dbReference>
<dbReference type="EMBL" id="JAENJH010000006">
    <property type="protein sequence ID" value="MBK1787205.1"/>
    <property type="molecule type" value="Genomic_DNA"/>
</dbReference>
<dbReference type="PANTHER" id="PTHR43205:SF7">
    <property type="entry name" value="PROSTAGLANDIN REDUCTASE 1"/>
    <property type="match status" value="1"/>
</dbReference>
<organism evidence="1 2">
    <name type="scientific">Prauserella cavernicola</name>
    <dbReference type="NCBI Taxonomy" id="2800127"/>
    <lineage>
        <taxon>Bacteria</taxon>
        <taxon>Bacillati</taxon>
        <taxon>Actinomycetota</taxon>
        <taxon>Actinomycetes</taxon>
        <taxon>Pseudonocardiales</taxon>
        <taxon>Pseudonocardiaceae</taxon>
        <taxon>Prauserella</taxon>
    </lineage>
</organism>
<sequence length="167" mass="17862">MPAGPKVRHLLDDLRLDAAVDHRAPDFAEQLALAVPNGIDTIYDNVGAAVLPALLPHLNPDAQIVVGGVMSQITRTGAFDGPDRLPDLLRAAVYKKATIRGFNVMEFVDCYPDFLAELAPAVADGKAHYKAHIFDGLEAIPETFPDMFTSRVTGKMIAKISAAPGAD</sequence>
<dbReference type="AlphaFoldDB" id="A0A934QVH9"/>
<name>A0A934QVH9_9PSEU</name>
<gene>
    <name evidence="1" type="ORF">JHE00_23005</name>
</gene>
<dbReference type="Gene3D" id="3.40.50.720">
    <property type="entry name" value="NAD(P)-binding Rossmann-like Domain"/>
    <property type="match status" value="1"/>
</dbReference>
<dbReference type="PANTHER" id="PTHR43205">
    <property type="entry name" value="PROSTAGLANDIN REDUCTASE"/>
    <property type="match status" value="1"/>
</dbReference>